<dbReference type="SUPFAM" id="SSF46565">
    <property type="entry name" value="Chaperone J-domain"/>
    <property type="match status" value="1"/>
</dbReference>
<evidence type="ECO:0000259" key="2">
    <source>
        <dbReference type="PROSITE" id="PS50076"/>
    </source>
</evidence>
<evidence type="ECO:0000313" key="4">
    <source>
        <dbReference type="Proteomes" id="UP000015105"/>
    </source>
</evidence>
<feature type="compositionally biased region" description="Basic and acidic residues" evidence="1">
    <location>
        <begin position="306"/>
        <end position="315"/>
    </location>
</feature>
<dbReference type="Pfam" id="PF00226">
    <property type="entry name" value="DnaJ"/>
    <property type="match status" value="1"/>
</dbReference>
<dbReference type="EnsemblPlants" id="AET7Gv20416100.2">
    <property type="protein sequence ID" value="AET7Gv20416100.2"/>
    <property type="gene ID" value="AET7Gv20416100"/>
</dbReference>
<sequence>GGFRRRVETPPLHETTTRFSSGTFYPRNLLPRQSTERELQTDTGRPTSSARERSFLRTPPYAPALRFAFARLRPASCRQRPGESATSSTATVREEGGTGGMVDHRQLGVADADLYAVLGLKKECSDADLRLAYRRLAMTWHPDRCSASGSSARVQEAKERFQEIQSAYSVLSDSGKRLLYDVGVYDSDDDRLDEQHVSGMGGFFGEMAEMMSQATPTDSFEELQQLFVDMFQADLVAGGFGGAPPMGRRVQAPAPSPSCTSGPTSAQARPSCNKGVNKRCSLAMGSGTPPRACRPGSASGPGLDSRGSDGRRGEEGPWTTTQEDASIGGRKKKQRLSTGHGVSS</sequence>
<dbReference type="AlphaFoldDB" id="A0A453R0R0"/>
<reference evidence="4" key="1">
    <citation type="journal article" date="2014" name="Science">
        <title>Ancient hybridizations among the ancestral genomes of bread wheat.</title>
        <authorList>
            <consortium name="International Wheat Genome Sequencing Consortium,"/>
            <person name="Marcussen T."/>
            <person name="Sandve S.R."/>
            <person name="Heier L."/>
            <person name="Spannagl M."/>
            <person name="Pfeifer M."/>
            <person name="Jakobsen K.S."/>
            <person name="Wulff B.B."/>
            <person name="Steuernagel B."/>
            <person name="Mayer K.F."/>
            <person name="Olsen O.A."/>
        </authorList>
    </citation>
    <scope>NUCLEOTIDE SEQUENCE [LARGE SCALE GENOMIC DNA]</scope>
    <source>
        <strain evidence="4">cv. AL8/78</strain>
    </source>
</reference>
<accession>A0A453R0R0</accession>
<feature type="region of interest" description="Disordered" evidence="1">
    <location>
        <begin position="242"/>
        <end position="344"/>
    </location>
</feature>
<dbReference type="InterPro" id="IPR018253">
    <property type="entry name" value="DnaJ_domain_CS"/>
</dbReference>
<proteinExistence type="predicted"/>
<reference evidence="3" key="5">
    <citation type="journal article" date="2021" name="G3 (Bethesda)">
        <title>Aegilops tauschii genome assembly Aet v5.0 features greater sequence contiguity and improved annotation.</title>
        <authorList>
            <person name="Wang L."/>
            <person name="Zhu T."/>
            <person name="Rodriguez J.C."/>
            <person name="Deal K.R."/>
            <person name="Dubcovsky J."/>
            <person name="McGuire P.E."/>
            <person name="Lux T."/>
            <person name="Spannagl M."/>
            <person name="Mayer K.F.X."/>
            <person name="Baldrich P."/>
            <person name="Meyers B.C."/>
            <person name="Huo N."/>
            <person name="Gu Y.Q."/>
            <person name="Zhou H."/>
            <person name="Devos K.M."/>
            <person name="Bennetzen J.L."/>
            <person name="Unver T."/>
            <person name="Budak H."/>
            <person name="Gulick P.J."/>
            <person name="Galiba G."/>
            <person name="Kalapos B."/>
            <person name="Nelson D.R."/>
            <person name="Li P."/>
            <person name="You F.M."/>
            <person name="Luo M.C."/>
            <person name="Dvorak J."/>
        </authorList>
    </citation>
    <scope>NUCLEOTIDE SEQUENCE [LARGE SCALE GENOMIC DNA]</scope>
    <source>
        <strain evidence="3">cv. AL8/78</strain>
    </source>
</reference>
<evidence type="ECO:0000313" key="3">
    <source>
        <dbReference type="EnsemblPlants" id="AET7Gv20416100.2"/>
    </source>
</evidence>
<dbReference type="PROSITE" id="PS00636">
    <property type="entry name" value="DNAJ_1"/>
    <property type="match status" value="1"/>
</dbReference>
<dbReference type="GO" id="GO:0005783">
    <property type="term" value="C:endoplasmic reticulum"/>
    <property type="evidence" value="ECO:0007669"/>
    <property type="project" value="UniProtKB-ARBA"/>
</dbReference>
<dbReference type="STRING" id="200361.A0A453R0R0"/>
<dbReference type="Gramene" id="AET7Gv20416100.2">
    <property type="protein sequence ID" value="AET7Gv20416100.2"/>
    <property type="gene ID" value="AET7Gv20416100"/>
</dbReference>
<name>A0A453R0R0_AEGTS</name>
<protein>
    <recommendedName>
        <fullName evidence="2">J domain-containing protein</fullName>
    </recommendedName>
</protein>
<reference evidence="3" key="3">
    <citation type="journal article" date="2017" name="Nature">
        <title>Genome sequence of the progenitor of the wheat D genome Aegilops tauschii.</title>
        <authorList>
            <person name="Luo M.C."/>
            <person name="Gu Y.Q."/>
            <person name="Puiu D."/>
            <person name="Wang H."/>
            <person name="Twardziok S.O."/>
            <person name="Deal K.R."/>
            <person name="Huo N."/>
            <person name="Zhu T."/>
            <person name="Wang L."/>
            <person name="Wang Y."/>
            <person name="McGuire P.E."/>
            <person name="Liu S."/>
            <person name="Long H."/>
            <person name="Ramasamy R.K."/>
            <person name="Rodriguez J.C."/>
            <person name="Van S.L."/>
            <person name="Yuan L."/>
            <person name="Wang Z."/>
            <person name="Xia Z."/>
            <person name="Xiao L."/>
            <person name="Anderson O.D."/>
            <person name="Ouyang S."/>
            <person name="Liang Y."/>
            <person name="Zimin A.V."/>
            <person name="Pertea G."/>
            <person name="Qi P."/>
            <person name="Bennetzen J.L."/>
            <person name="Dai X."/>
            <person name="Dawson M.W."/>
            <person name="Muller H.G."/>
            <person name="Kugler K."/>
            <person name="Rivarola-Duarte L."/>
            <person name="Spannagl M."/>
            <person name="Mayer K.F.X."/>
            <person name="Lu F.H."/>
            <person name="Bevan M.W."/>
            <person name="Leroy P."/>
            <person name="Li P."/>
            <person name="You F.M."/>
            <person name="Sun Q."/>
            <person name="Liu Z."/>
            <person name="Lyons E."/>
            <person name="Wicker T."/>
            <person name="Salzberg S.L."/>
            <person name="Devos K.M."/>
            <person name="Dvorak J."/>
        </authorList>
    </citation>
    <scope>NUCLEOTIDE SEQUENCE [LARGE SCALE GENOMIC DNA]</scope>
    <source>
        <strain evidence="3">cv. AL8/78</strain>
    </source>
</reference>
<feature type="domain" description="J" evidence="2">
    <location>
        <begin position="113"/>
        <end position="184"/>
    </location>
</feature>
<organism evidence="3 4">
    <name type="scientific">Aegilops tauschii subsp. strangulata</name>
    <name type="common">Goatgrass</name>
    <dbReference type="NCBI Taxonomy" id="200361"/>
    <lineage>
        <taxon>Eukaryota</taxon>
        <taxon>Viridiplantae</taxon>
        <taxon>Streptophyta</taxon>
        <taxon>Embryophyta</taxon>
        <taxon>Tracheophyta</taxon>
        <taxon>Spermatophyta</taxon>
        <taxon>Magnoliopsida</taxon>
        <taxon>Liliopsida</taxon>
        <taxon>Poales</taxon>
        <taxon>Poaceae</taxon>
        <taxon>BOP clade</taxon>
        <taxon>Pooideae</taxon>
        <taxon>Triticodae</taxon>
        <taxon>Triticeae</taxon>
        <taxon>Triticinae</taxon>
        <taxon>Aegilops</taxon>
    </lineage>
</organism>
<feature type="region of interest" description="Disordered" evidence="1">
    <location>
        <begin position="1"/>
        <end position="55"/>
    </location>
</feature>
<dbReference type="PANTHER" id="PTHR44743:SF9">
    <property type="entry name" value="OS06G0195800 PROTEIN"/>
    <property type="match status" value="1"/>
</dbReference>
<dbReference type="Proteomes" id="UP000015105">
    <property type="component" value="Chromosome 7D"/>
</dbReference>
<keyword evidence="4" id="KW-1185">Reference proteome</keyword>
<reference evidence="3" key="4">
    <citation type="submission" date="2019-03" db="UniProtKB">
        <authorList>
            <consortium name="EnsemblPlants"/>
        </authorList>
    </citation>
    <scope>IDENTIFICATION</scope>
</reference>
<feature type="compositionally biased region" description="Polar residues" evidence="1">
    <location>
        <begin position="257"/>
        <end position="270"/>
    </location>
</feature>
<dbReference type="SMART" id="SM00271">
    <property type="entry name" value="DnaJ"/>
    <property type="match status" value="1"/>
</dbReference>
<dbReference type="Gene3D" id="1.10.287.110">
    <property type="entry name" value="DnaJ domain"/>
    <property type="match status" value="1"/>
</dbReference>
<dbReference type="CDD" id="cd06257">
    <property type="entry name" value="DnaJ"/>
    <property type="match status" value="1"/>
</dbReference>
<feature type="region of interest" description="Disordered" evidence="1">
    <location>
        <begin position="78"/>
        <end position="99"/>
    </location>
</feature>
<dbReference type="PROSITE" id="PS50076">
    <property type="entry name" value="DNAJ_2"/>
    <property type="match status" value="1"/>
</dbReference>
<reference evidence="4" key="2">
    <citation type="journal article" date="2017" name="Nat. Plants">
        <title>The Aegilops tauschii genome reveals multiple impacts of transposons.</title>
        <authorList>
            <person name="Zhao G."/>
            <person name="Zou C."/>
            <person name="Li K."/>
            <person name="Wang K."/>
            <person name="Li T."/>
            <person name="Gao L."/>
            <person name="Zhang X."/>
            <person name="Wang H."/>
            <person name="Yang Z."/>
            <person name="Liu X."/>
            <person name="Jiang W."/>
            <person name="Mao L."/>
            <person name="Kong X."/>
            <person name="Jiao Y."/>
            <person name="Jia J."/>
        </authorList>
    </citation>
    <scope>NUCLEOTIDE SEQUENCE [LARGE SCALE GENOMIC DNA]</scope>
    <source>
        <strain evidence="4">cv. AL8/78</strain>
    </source>
</reference>
<dbReference type="PRINTS" id="PR00625">
    <property type="entry name" value="JDOMAIN"/>
</dbReference>
<dbReference type="PANTHER" id="PTHR44743">
    <property type="entry name" value="PUTATIVE, EXPRESSED-RELATED"/>
    <property type="match status" value="1"/>
</dbReference>
<dbReference type="InterPro" id="IPR001623">
    <property type="entry name" value="DnaJ_domain"/>
</dbReference>
<evidence type="ECO:0000256" key="1">
    <source>
        <dbReference type="SAM" id="MobiDB-lite"/>
    </source>
</evidence>
<dbReference type="InterPro" id="IPR036869">
    <property type="entry name" value="J_dom_sf"/>
</dbReference>